<proteinExistence type="predicted"/>
<name>A0AAE8SEA5_9HYPO</name>
<accession>A0AAE8SEA5</accession>
<keyword evidence="1" id="KW-0175">Coiled coil</keyword>
<comment type="caution">
    <text evidence="2">The sequence shown here is derived from an EMBL/GenBank/DDBJ whole genome shotgun (WGS) entry which is preliminary data.</text>
</comment>
<sequence>MSTTFDDLHKLATLCLCQSHVYQVYDVVSEWEQALQKTMRQYHLLSSSSRNSMVTNKDVQRFEQTIASLKRKLSNKRAAADVMATKSKDKEASLLEETLLWKKKYENLDHETKVAQKISANKIRDLEVKISSLENSFQRDQREISAQRHSLSDLRTAKKKLEADVQQSATHLEALKAERISADDEAQLLKAKLQQSTMQNQTLQAEKIGTNNKIESLQGDLRNLQTKVGDLEKSNEFMAIELAAKNLALRGEETRVKELMKVISNLEISEAHLKQVIASCWLHRIYNWLTGSRLVF</sequence>
<keyword evidence="3" id="KW-1185">Reference proteome</keyword>
<evidence type="ECO:0000256" key="1">
    <source>
        <dbReference type="SAM" id="Coils"/>
    </source>
</evidence>
<dbReference type="EMBL" id="ONZP01000070">
    <property type="protein sequence ID" value="SPJ72643.1"/>
    <property type="molecule type" value="Genomic_DNA"/>
</dbReference>
<gene>
    <name evidence="2" type="ORF">FTOL_02372</name>
</gene>
<evidence type="ECO:0000313" key="3">
    <source>
        <dbReference type="Proteomes" id="UP001187734"/>
    </source>
</evidence>
<dbReference type="Proteomes" id="UP001187734">
    <property type="component" value="Unassembled WGS sequence"/>
</dbReference>
<feature type="coiled-coil region" evidence="1">
    <location>
        <begin position="123"/>
        <end position="234"/>
    </location>
</feature>
<organism evidence="2 3">
    <name type="scientific">Fusarium torulosum</name>
    <dbReference type="NCBI Taxonomy" id="33205"/>
    <lineage>
        <taxon>Eukaryota</taxon>
        <taxon>Fungi</taxon>
        <taxon>Dikarya</taxon>
        <taxon>Ascomycota</taxon>
        <taxon>Pezizomycotina</taxon>
        <taxon>Sordariomycetes</taxon>
        <taxon>Hypocreomycetidae</taxon>
        <taxon>Hypocreales</taxon>
        <taxon>Nectriaceae</taxon>
        <taxon>Fusarium</taxon>
    </lineage>
</organism>
<evidence type="ECO:0000313" key="2">
    <source>
        <dbReference type="EMBL" id="SPJ72643.1"/>
    </source>
</evidence>
<protein>
    <submittedName>
        <fullName evidence="2">Uncharacterized protein</fullName>
    </submittedName>
</protein>
<reference evidence="2" key="1">
    <citation type="submission" date="2018-03" db="EMBL/GenBank/DDBJ databases">
        <authorList>
            <person name="Guldener U."/>
        </authorList>
    </citation>
    <scope>NUCLEOTIDE SEQUENCE</scope>
</reference>
<dbReference type="AlphaFoldDB" id="A0AAE8SEA5"/>